<dbReference type="InterPro" id="IPR010235">
    <property type="entry name" value="HepT"/>
</dbReference>
<dbReference type="Pfam" id="PF08780">
    <property type="entry name" value="NTase_sub_bind"/>
    <property type="match status" value="1"/>
</dbReference>
<dbReference type="AlphaFoldDB" id="A0A1V1P2E9"/>
<dbReference type="EMBL" id="ATBP01000747">
    <property type="protein sequence ID" value="ETR69069.1"/>
    <property type="molecule type" value="Genomic_DNA"/>
</dbReference>
<dbReference type="Proteomes" id="UP000189670">
    <property type="component" value="Unassembled WGS sequence"/>
</dbReference>
<dbReference type="NCBIfam" id="TIGR01987">
    <property type="entry name" value="HI0074"/>
    <property type="match status" value="1"/>
</dbReference>
<comment type="caution">
    <text evidence="1">The sequence shown here is derived from an EMBL/GenBank/DDBJ whole genome shotgun (WGS) entry which is preliminary data.</text>
</comment>
<dbReference type="Gene3D" id="1.20.120.330">
    <property type="entry name" value="Nucleotidyltransferases domain 2"/>
    <property type="match status" value="1"/>
</dbReference>
<accession>A0A1V1P2E9</accession>
<gene>
    <name evidence="1" type="ORF">OMM_09913</name>
</gene>
<proteinExistence type="predicted"/>
<reference evidence="2" key="1">
    <citation type="submission" date="2012-11" db="EMBL/GenBank/DDBJ databases">
        <authorList>
            <person name="Lucero-Rivera Y.E."/>
            <person name="Tovar-Ramirez D."/>
        </authorList>
    </citation>
    <scope>NUCLEOTIDE SEQUENCE [LARGE SCALE GENOMIC DNA]</scope>
    <source>
        <strain evidence="2">Araruama</strain>
    </source>
</reference>
<name>A0A1V1P2E9_9BACT</name>
<organism evidence="1 2">
    <name type="scientific">Candidatus Magnetoglobus multicellularis str. Araruama</name>
    <dbReference type="NCBI Taxonomy" id="890399"/>
    <lineage>
        <taxon>Bacteria</taxon>
        <taxon>Pseudomonadati</taxon>
        <taxon>Thermodesulfobacteriota</taxon>
        <taxon>Desulfobacteria</taxon>
        <taxon>Desulfobacterales</taxon>
        <taxon>Desulfobacteraceae</taxon>
        <taxon>Candidatus Magnetoglobus</taxon>
    </lineage>
</organism>
<dbReference type="SUPFAM" id="SSF81593">
    <property type="entry name" value="Nucleotidyltransferase substrate binding subunit/domain"/>
    <property type="match status" value="1"/>
</dbReference>
<evidence type="ECO:0000313" key="2">
    <source>
        <dbReference type="Proteomes" id="UP000189670"/>
    </source>
</evidence>
<protein>
    <submittedName>
        <fullName evidence="1">Nucleotidyltransferase substrate binding protein, HI0074 family</fullName>
    </submittedName>
</protein>
<dbReference type="GO" id="GO:0016740">
    <property type="term" value="F:transferase activity"/>
    <property type="evidence" value="ECO:0007669"/>
    <property type="project" value="UniProtKB-KW"/>
</dbReference>
<keyword evidence="1" id="KW-0808">Transferase</keyword>
<evidence type="ECO:0000313" key="1">
    <source>
        <dbReference type="EMBL" id="ETR69069.1"/>
    </source>
</evidence>
<sequence length="130" mass="15430">MSNNFEDVYQDFTLALNKLQLAIETAKTDLEIDGTIQRFEFTFELFWKLLKVICFDEGVECKSPRKCLKMGYQLGFIKDEKAALLMLEDRNKTTHIYDEDMSRNIFANIKNTHVCFFYAALYEINLYFFE</sequence>